<keyword evidence="2" id="KW-1185">Reference proteome</keyword>
<organism evidence="1 2">
    <name type="scientific">Decorospora gaudefroyi</name>
    <dbReference type="NCBI Taxonomy" id="184978"/>
    <lineage>
        <taxon>Eukaryota</taxon>
        <taxon>Fungi</taxon>
        <taxon>Dikarya</taxon>
        <taxon>Ascomycota</taxon>
        <taxon>Pezizomycotina</taxon>
        <taxon>Dothideomycetes</taxon>
        <taxon>Pleosporomycetidae</taxon>
        <taxon>Pleosporales</taxon>
        <taxon>Pleosporineae</taxon>
        <taxon>Pleosporaceae</taxon>
        <taxon>Decorospora</taxon>
    </lineage>
</organism>
<reference evidence="1" key="1">
    <citation type="submission" date="2020-01" db="EMBL/GenBank/DDBJ databases">
        <authorList>
            <consortium name="DOE Joint Genome Institute"/>
            <person name="Haridas S."/>
            <person name="Albert R."/>
            <person name="Binder M."/>
            <person name="Bloem J."/>
            <person name="Labutti K."/>
            <person name="Salamov A."/>
            <person name="Andreopoulos B."/>
            <person name="Baker S.E."/>
            <person name="Barry K."/>
            <person name="Bills G."/>
            <person name="Bluhm B.H."/>
            <person name="Cannon C."/>
            <person name="Castanera R."/>
            <person name="Culley D.E."/>
            <person name="Daum C."/>
            <person name="Ezra D."/>
            <person name="Gonzalez J.B."/>
            <person name="Henrissat B."/>
            <person name="Kuo A."/>
            <person name="Liang C."/>
            <person name="Lipzen A."/>
            <person name="Lutzoni F."/>
            <person name="Magnuson J."/>
            <person name="Mondo S."/>
            <person name="Nolan M."/>
            <person name="Ohm R."/>
            <person name="Pangilinan J."/>
            <person name="Park H.-J."/>
            <person name="Ramirez L."/>
            <person name="Alfaro M."/>
            <person name="Sun H."/>
            <person name="Tritt A."/>
            <person name="Yoshinaga Y."/>
            <person name="Zwiers L.-H."/>
            <person name="Turgeon B.G."/>
            <person name="Goodwin S.B."/>
            <person name="Spatafora J.W."/>
            <person name="Crous P.W."/>
            <person name="Grigoriev I.V."/>
        </authorList>
    </citation>
    <scope>NUCLEOTIDE SEQUENCE</scope>
    <source>
        <strain evidence="1">P77</strain>
    </source>
</reference>
<evidence type="ECO:0000313" key="2">
    <source>
        <dbReference type="Proteomes" id="UP000800040"/>
    </source>
</evidence>
<dbReference type="EMBL" id="ML975318">
    <property type="protein sequence ID" value="KAF1833459.1"/>
    <property type="molecule type" value="Genomic_DNA"/>
</dbReference>
<evidence type="ECO:0000313" key="1">
    <source>
        <dbReference type="EMBL" id="KAF1833459.1"/>
    </source>
</evidence>
<accession>A0A6A5KA76</accession>
<gene>
    <name evidence="1" type="ORF">BDW02DRAFT_380173</name>
</gene>
<dbReference type="OrthoDB" id="3682830at2759"/>
<proteinExistence type="predicted"/>
<dbReference type="AlphaFoldDB" id="A0A6A5KA76"/>
<name>A0A6A5KA76_9PLEO</name>
<protein>
    <submittedName>
        <fullName evidence="1">Uncharacterized protein</fullName>
    </submittedName>
</protein>
<dbReference type="Proteomes" id="UP000800040">
    <property type="component" value="Unassembled WGS sequence"/>
</dbReference>
<sequence>MSSSVIPTSVPATGPQFSVFPNEIFIKIFIYLLQIPATAKMGTIVDVRYFQFHFRFGQLPKLRRVSKLLSPLAIAAFYQANVFHFRLLFSKRVERNAFGAYGLPLLPPPAFRKCLRSIRIGIHLVDFFLLPATGEPTAHTTANGFVRTPIVSTSQLLAVCPGARFLHGLGETLGGLQALELDILADFRMRDLQKGIQVYRDAQFVVRVAEVKVNFVDGLTIGHQVWHDDLKQAIGL</sequence>